<dbReference type="InterPro" id="IPR015422">
    <property type="entry name" value="PyrdxlP-dep_Trfase_small"/>
</dbReference>
<dbReference type="CDD" id="cd00609">
    <property type="entry name" value="AAT_like"/>
    <property type="match status" value="1"/>
</dbReference>
<dbReference type="Pfam" id="PF00155">
    <property type="entry name" value="Aminotran_1_2"/>
    <property type="match status" value="1"/>
</dbReference>
<reference evidence="8 9" key="1">
    <citation type="journal article" date="2016" name="Nat. Commun.">
        <title>Thousands of microbial genomes shed light on interconnected biogeochemical processes in an aquifer system.</title>
        <authorList>
            <person name="Anantharaman K."/>
            <person name="Brown C.T."/>
            <person name="Hug L.A."/>
            <person name="Sharon I."/>
            <person name="Castelle C.J."/>
            <person name="Probst A.J."/>
            <person name="Thomas B.C."/>
            <person name="Singh A."/>
            <person name="Wilkins M.J."/>
            <person name="Karaoz U."/>
            <person name="Brodie E.L."/>
            <person name="Williams K.H."/>
            <person name="Hubbard S.S."/>
            <person name="Banfield J.F."/>
        </authorList>
    </citation>
    <scope>NUCLEOTIDE SEQUENCE [LARGE SCALE GENOMIC DNA]</scope>
</reference>
<evidence type="ECO:0000256" key="4">
    <source>
        <dbReference type="ARBA" id="ARBA00022679"/>
    </source>
</evidence>
<evidence type="ECO:0000259" key="7">
    <source>
        <dbReference type="Pfam" id="PF00155"/>
    </source>
</evidence>
<organism evidence="8 9">
    <name type="scientific">Candidatus Schekmanbacteria bacterium RIFCSPLOWO2_12_FULL_38_15</name>
    <dbReference type="NCBI Taxonomy" id="1817883"/>
    <lineage>
        <taxon>Bacteria</taxon>
        <taxon>Candidatus Schekmaniibacteriota</taxon>
    </lineage>
</organism>
<keyword evidence="3 6" id="KW-0032">Aminotransferase</keyword>
<evidence type="ECO:0000256" key="2">
    <source>
        <dbReference type="ARBA" id="ARBA00007441"/>
    </source>
</evidence>
<feature type="domain" description="Aminotransferase class I/classII large" evidence="7">
    <location>
        <begin position="31"/>
        <end position="389"/>
    </location>
</feature>
<comment type="caution">
    <text evidence="8">The sequence shown here is derived from an EMBL/GenBank/DDBJ whole genome shotgun (WGS) entry which is preliminary data.</text>
</comment>
<evidence type="ECO:0000256" key="6">
    <source>
        <dbReference type="RuleBase" id="RU000481"/>
    </source>
</evidence>
<dbReference type="PANTHER" id="PTHR46383">
    <property type="entry name" value="ASPARTATE AMINOTRANSFERASE"/>
    <property type="match status" value="1"/>
</dbReference>
<dbReference type="InterPro" id="IPR004839">
    <property type="entry name" value="Aminotransferase_I/II_large"/>
</dbReference>
<evidence type="ECO:0000256" key="5">
    <source>
        <dbReference type="ARBA" id="ARBA00022898"/>
    </source>
</evidence>
<evidence type="ECO:0000256" key="3">
    <source>
        <dbReference type="ARBA" id="ARBA00022576"/>
    </source>
</evidence>
<dbReference type="STRING" id="1817883.A3G31_06160"/>
<comment type="similarity">
    <text evidence="2 6">Belongs to the class-I pyridoxal-phosphate-dependent aminotransferase family.</text>
</comment>
<accession>A0A1F7SDW4</accession>
<dbReference type="InterPro" id="IPR050596">
    <property type="entry name" value="AspAT/PAT-like"/>
</dbReference>
<dbReference type="GO" id="GO:0008483">
    <property type="term" value="F:transaminase activity"/>
    <property type="evidence" value="ECO:0007669"/>
    <property type="project" value="UniProtKB-KW"/>
</dbReference>
<dbReference type="PRINTS" id="PR00753">
    <property type="entry name" value="ACCSYNTHASE"/>
</dbReference>
<dbReference type="EC" id="2.6.1.-" evidence="6"/>
<comment type="cofactor">
    <cofactor evidence="1 6">
        <name>pyridoxal 5'-phosphate</name>
        <dbReference type="ChEBI" id="CHEBI:597326"/>
    </cofactor>
</comment>
<evidence type="ECO:0000313" key="9">
    <source>
        <dbReference type="Proteomes" id="UP000178082"/>
    </source>
</evidence>
<evidence type="ECO:0000256" key="1">
    <source>
        <dbReference type="ARBA" id="ARBA00001933"/>
    </source>
</evidence>
<dbReference type="Proteomes" id="UP000178082">
    <property type="component" value="Unassembled WGS sequence"/>
</dbReference>
<proteinExistence type="inferred from homology"/>
<dbReference type="AlphaFoldDB" id="A0A1F7SDW4"/>
<dbReference type="Gene3D" id="3.90.1150.10">
    <property type="entry name" value="Aspartate Aminotransferase, domain 1"/>
    <property type="match status" value="1"/>
</dbReference>
<dbReference type="GO" id="GO:0006520">
    <property type="term" value="P:amino acid metabolic process"/>
    <property type="evidence" value="ECO:0007669"/>
    <property type="project" value="InterPro"/>
</dbReference>
<evidence type="ECO:0000313" key="8">
    <source>
        <dbReference type="EMBL" id="OGL51434.1"/>
    </source>
</evidence>
<dbReference type="SUPFAM" id="SSF53383">
    <property type="entry name" value="PLP-dependent transferases"/>
    <property type="match status" value="1"/>
</dbReference>
<dbReference type="EMBL" id="MGDI01000042">
    <property type="protein sequence ID" value="OGL51434.1"/>
    <property type="molecule type" value="Genomic_DNA"/>
</dbReference>
<name>A0A1F7SDW4_9BACT</name>
<keyword evidence="5" id="KW-0663">Pyridoxal phosphate</keyword>
<dbReference type="FunFam" id="3.40.640.10:FF:000033">
    <property type="entry name" value="Aspartate aminotransferase"/>
    <property type="match status" value="1"/>
</dbReference>
<dbReference type="PROSITE" id="PS00105">
    <property type="entry name" value="AA_TRANSFER_CLASS_1"/>
    <property type="match status" value="1"/>
</dbReference>
<keyword evidence="4 6" id="KW-0808">Transferase</keyword>
<dbReference type="InterPro" id="IPR015421">
    <property type="entry name" value="PyrdxlP-dep_Trfase_major"/>
</dbReference>
<dbReference type="GO" id="GO:0030170">
    <property type="term" value="F:pyridoxal phosphate binding"/>
    <property type="evidence" value="ECO:0007669"/>
    <property type="project" value="InterPro"/>
</dbReference>
<sequence length="397" mass="43454">MKLTKRAMSIKPSPTLAITAKANKMKAEGIDVVGFGAGEPDFDTPENIKEAGIKAIKSGFTKYTPSAGIDDLRDAVVEKFKKDNNLKYERSQVVICAGAKDVLYNIAQVLFEGGDEVIIPAPYWVSYPDQVILAGGTPVIVPTKEENGFRMTGDDFKKHITSKTKAVVINSPSNPTGGSYEAKHLEEIAEIALKSNLIIISDEIYERMVYDGFKHVSIASLSDKIKENTLVVNGVSKTYSMTGWRIGYVAGNKDVISAIVNIQSQSTSNPTSISQKASVEALRGDQKAVEEMVKAFDERRKYIVKRLNSIKGVSCFNPQGAFYAFPNFSKLYGKKLNDRTINSSSDLSELLLTEVKVAVVPGVAFGDDAYIRLSYATSMDNIKKGLDRIEEFVGKLS</sequence>
<gene>
    <name evidence="8" type="ORF">A3G31_06160</name>
</gene>
<dbReference type="PANTHER" id="PTHR46383:SF1">
    <property type="entry name" value="ASPARTATE AMINOTRANSFERASE"/>
    <property type="match status" value="1"/>
</dbReference>
<protein>
    <recommendedName>
        <fullName evidence="6">Aminotransferase</fullName>
        <ecNumber evidence="6">2.6.1.-</ecNumber>
    </recommendedName>
</protein>
<dbReference type="InterPro" id="IPR004838">
    <property type="entry name" value="NHTrfase_class1_PyrdxlP-BS"/>
</dbReference>
<dbReference type="InterPro" id="IPR015424">
    <property type="entry name" value="PyrdxlP-dep_Trfase"/>
</dbReference>
<dbReference type="Gene3D" id="3.40.640.10">
    <property type="entry name" value="Type I PLP-dependent aspartate aminotransferase-like (Major domain)"/>
    <property type="match status" value="1"/>
</dbReference>